<gene>
    <name evidence="1" type="ORF">CHYS00102_LOCUS12604</name>
</gene>
<dbReference type="EMBL" id="HBFR01017282">
    <property type="protein sequence ID" value="CAD8885407.1"/>
    <property type="molecule type" value="Transcribed_RNA"/>
</dbReference>
<accession>A0A7S1BF70</accession>
<reference evidence="1" key="1">
    <citation type="submission" date="2021-01" db="EMBL/GenBank/DDBJ databases">
        <authorList>
            <person name="Corre E."/>
            <person name="Pelletier E."/>
            <person name="Niang G."/>
            <person name="Scheremetjew M."/>
            <person name="Finn R."/>
            <person name="Kale V."/>
            <person name="Holt S."/>
            <person name="Cochrane G."/>
            <person name="Meng A."/>
            <person name="Brown T."/>
            <person name="Cohen L."/>
        </authorList>
    </citation>
    <scope>NUCLEOTIDE SEQUENCE</scope>
    <source>
        <strain evidence="1">308</strain>
    </source>
</reference>
<sequence>MLTDVTQTSFDYDYTWSEINSSNKTGVDAATTSVSSRGSTGRGWLRSSSWVRNQVEQDYYTSSTDTHYQYVVTVMKMDKYHISGDESRMDITTAARTVLEQLNIVAFFKSCGPNYMRSIRRSSEVVASFRYHSISGRSESTSSSIISSTFNSVNYSLWSGKTSTSSSNTSVELAQTASNSHEETVVLRIAAFGVTLRSGQALIARDFGEYKNVMDAAFVSMTHPAVGDVVSVEIMPWVANINFQVALTLDNPIRTGPDDNTPAFMRRFNLIVNAEHVARMDDIVQKRTQMIGKVSKCIRRLNFYPRDFNSRKLKSNAECTPGETCDSSMTIGILKAALVAVDDNDTYLVDRMARRLNEYVRNYFAPCMSDMAEVVSGVSAGGMQTKHWSDMTHCQEMSCVFPSVDWVAASRTCRATTVETGTTLVESYCYPVLQ</sequence>
<name>A0A7S1BF70_9STRA</name>
<evidence type="ECO:0000313" key="1">
    <source>
        <dbReference type="EMBL" id="CAD8885407.1"/>
    </source>
</evidence>
<proteinExistence type="predicted"/>
<organism evidence="1">
    <name type="scientific">Corethron hystrix</name>
    <dbReference type="NCBI Taxonomy" id="216773"/>
    <lineage>
        <taxon>Eukaryota</taxon>
        <taxon>Sar</taxon>
        <taxon>Stramenopiles</taxon>
        <taxon>Ochrophyta</taxon>
        <taxon>Bacillariophyta</taxon>
        <taxon>Coscinodiscophyceae</taxon>
        <taxon>Corethrophycidae</taxon>
        <taxon>Corethrales</taxon>
        <taxon>Corethraceae</taxon>
        <taxon>Corethron</taxon>
    </lineage>
</organism>
<dbReference type="AlphaFoldDB" id="A0A7S1BF70"/>
<protein>
    <submittedName>
        <fullName evidence="1">Uncharacterized protein</fullName>
    </submittedName>
</protein>